<proteinExistence type="predicted"/>
<keyword evidence="3" id="KW-1185">Reference proteome</keyword>
<evidence type="ECO:0000313" key="3">
    <source>
        <dbReference type="Proteomes" id="UP001303046"/>
    </source>
</evidence>
<evidence type="ECO:0000256" key="1">
    <source>
        <dbReference type="SAM" id="MobiDB-lite"/>
    </source>
</evidence>
<evidence type="ECO:0000313" key="2">
    <source>
        <dbReference type="EMBL" id="KAK6744250.1"/>
    </source>
</evidence>
<accession>A0ABR1D1X7</accession>
<feature type="compositionally biased region" description="Basic and acidic residues" evidence="1">
    <location>
        <begin position="76"/>
        <end position="90"/>
    </location>
</feature>
<organism evidence="2 3">
    <name type="scientific">Necator americanus</name>
    <name type="common">Human hookworm</name>
    <dbReference type="NCBI Taxonomy" id="51031"/>
    <lineage>
        <taxon>Eukaryota</taxon>
        <taxon>Metazoa</taxon>
        <taxon>Ecdysozoa</taxon>
        <taxon>Nematoda</taxon>
        <taxon>Chromadorea</taxon>
        <taxon>Rhabditida</taxon>
        <taxon>Rhabditina</taxon>
        <taxon>Rhabditomorpha</taxon>
        <taxon>Strongyloidea</taxon>
        <taxon>Ancylostomatidae</taxon>
        <taxon>Bunostominae</taxon>
        <taxon>Necator</taxon>
    </lineage>
</organism>
<protein>
    <submittedName>
        <fullName evidence="2">Uncharacterized protein</fullName>
    </submittedName>
</protein>
<feature type="region of interest" description="Disordered" evidence="1">
    <location>
        <begin position="66"/>
        <end position="90"/>
    </location>
</feature>
<reference evidence="2 3" key="1">
    <citation type="submission" date="2023-08" db="EMBL/GenBank/DDBJ databases">
        <title>A Necator americanus chromosomal reference genome.</title>
        <authorList>
            <person name="Ilik V."/>
            <person name="Petrzelkova K.J."/>
            <person name="Pardy F."/>
            <person name="Fuh T."/>
            <person name="Niatou-Singa F.S."/>
            <person name="Gouil Q."/>
            <person name="Baker L."/>
            <person name="Ritchie M.E."/>
            <person name="Jex A.R."/>
            <person name="Gazzola D."/>
            <person name="Li H."/>
            <person name="Toshio Fujiwara R."/>
            <person name="Zhan B."/>
            <person name="Aroian R.V."/>
            <person name="Pafco B."/>
            <person name="Schwarz E.M."/>
        </authorList>
    </citation>
    <scope>NUCLEOTIDE SEQUENCE [LARGE SCALE GENOMIC DNA]</scope>
    <source>
        <strain evidence="2 3">Aroian</strain>
        <tissue evidence="2">Whole animal</tissue>
    </source>
</reference>
<dbReference type="EMBL" id="JAVFWL010000003">
    <property type="protein sequence ID" value="KAK6744250.1"/>
    <property type="molecule type" value="Genomic_DNA"/>
</dbReference>
<comment type="caution">
    <text evidence="2">The sequence shown here is derived from an EMBL/GenBank/DDBJ whole genome shotgun (WGS) entry which is preliminary data.</text>
</comment>
<name>A0ABR1D1X7_NECAM</name>
<gene>
    <name evidence="2" type="primary">Necator_chrIII.g11903</name>
    <name evidence="2" type="ORF">RB195_011137</name>
</gene>
<sequence length="122" mass="13745">MKNGRSGGDDGISAEMLKSIPPPGIRKLVKITVIEIWKRYSKQMQLAFLDFEAAFESPYRGCPHNMLRADGVPGKGDGEKNEEEHKEDSVMKIKDKERKIVAIREHAKLQLTSPSKPVRIKS</sequence>
<dbReference type="Proteomes" id="UP001303046">
    <property type="component" value="Unassembled WGS sequence"/>
</dbReference>